<dbReference type="PRINTS" id="PR00502">
    <property type="entry name" value="NUDIXFAMILY"/>
</dbReference>
<dbReference type="InterPro" id="IPR015797">
    <property type="entry name" value="NUDIX_hydrolase-like_dom_sf"/>
</dbReference>
<proteinExistence type="inferred from homology"/>
<evidence type="ECO:0000313" key="4">
    <source>
        <dbReference type="EMBL" id="CDW45147.1"/>
    </source>
</evidence>
<reference evidence="4" key="1">
    <citation type="submission" date="2014-05" db="EMBL/GenBank/DDBJ databases">
        <authorList>
            <person name="Chronopoulou M."/>
        </authorList>
    </citation>
    <scope>NUCLEOTIDE SEQUENCE</scope>
    <source>
        <tissue evidence="4">Whole organism</tissue>
    </source>
</reference>
<dbReference type="InterPro" id="IPR000086">
    <property type="entry name" value="NUDIX_hydrolase_dom"/>
</dbReference>
<keyword evidence="1 2" id="KW-0378">Hydrolase</keyword>
<dbReference type="PROSITE" id="PS00893">
    <property type="entry name" value="NUDIX_BOX"/>
    <property type="match status" value="1"/>
</dbReference>
<accession>A0A0K2V4T1</accession>
<evidence type="ECO:0000259" key="3">
    <source>
        <dbReference type="PROSITE" id="PS51462"/>
    </source>
</evidence>
<dbReference type="PANTHER" id="PTHR22769:SF56">
    <property type="entry name" value="8-OXO-DGDP PHOSPHATASE NUDT18"/>
    <property type="match status" value="1"/>
</dbReference>
<evidence type="ECO:0000256" key="2">
    <source>
        <dbReference type="RuleBase" id="RU003476"/>
    </source>
</evidence>
<comment type="similarity">
    <text evidence="2">Belongs to the Nudix hydrolase family.</text>
</comment>
<protein>
    <recommendedName>
        <fullName evidence="3">Nudix hydrolase domain-containing protein</fullName>
    </recommendedName>
</protein>
<dbReference type="InterPro" id="IPR020476">
    <property type="entry name" value="Nudix_hydrolase"/>
</dbReference>
<dbReference type="GO" id="GO:0044715">
    <property type="term" value="F:8-oxo-dGDP phosphatase activity"/>
    <property type="evidence" value="ECO:0007669"/>
    <property type="project" value="TreeGrafter"/>
</dbReference>
<dbReference type="PROSITE" id="PS51462">
    <property type="entry name" value="NUDIX"/>
    <property type="match status" value="1"/>
</dbReference>
<sequence length="263" mass="29488">MMQEAKSSCAGQWYLPAGRMEPGEDIEEAATREVLEETGLNIEIETVLLVESAGESWYRFVVTGNVTGGILKTPAQADSESLQAKWIGDLNQLSLRSKDVFALVEKGQQYMRSKRGGSEPWHLPQLTAIRPHKRLLVRLVVSIRKKANNRLFVLVSEKTAAHLPVCELNPLRSVHFTIKKYMTEIFGINTPPHRPHGLLSVEHSGKPVNSNDGICLSVLVSVRVPLESIPAIDKYTWLDINDRDLTEELLNRMGRNMTVLLAR</sequence>
<dbReference type="PANTHER" id="PTHR22769">
    <property type="entry name" value="MUTT/NUDIX HYDROLASE"/>
    <property type="match status" value="1"/>
</dbReference>
<dbReference type="Gene3D" id="3.90.79.10">
    <property type="entry name" value="Nucleoside Triphosphate Pyrophosphohydrolase"/>
    <property type="match status" value="1"/>
</dbReference>
<dbReference type="OrthoDB" id="10005910at2759"/>
<dbReference type="EMBL" id="HACA01027786">
    <property type="protein sequence ID" value="CDW45147.1"/>
    <property type="molecule type" value="Transcribed_RNA"/>
</dbReference>
<dbReference type="GO" id="GO:0044716">
    <property type="term" value="F:8-oxo-GDP phosphatase activity"/>
    <property type="evidence" value="ECO:0007669"/>
    <property type="project" value="TreeGrafter"/>
</dbReference>
<name>A0A0K2V4T1_LEPSM</name>
<dbReference type="AlphaFoldDB" id="A0A0K2V4T1"/>
<organism evidence="4">
    <name type="scientific">Lepeophtheirus salmonis</name>
    <name type="common">Salmon louse</name>
    <name type="synonym">Caligus salmonis</name>
    <dbReference type="NCBI Taxonomy" id="72036"/>
    <lineage>
        <taxon>Eukaryota</taxon>
        <taxon>Metazoa</taxon>
        <taxon>Ecdysozoa</taxon>
        <taxon>Arthropoda</taxon>
        <taxon>Crustacea</taxon>
        <taxon>Multicrustacea</taxon>
        <taxon>Hexanauplia</taxon>
        <taxon>Copepoda</taxon>
        <taxon>Siphonostomatoida</taxon>
        <taxon>Caligidae</taxon>
        <taxon>Lepeophtheirus</taxon>
    </lineage>
</organism>
<evidence type="ECO:0000256" key="1">
    <source>
        <dbReference type="ARBA" id="ARBA00022801"/>
    </source>
</evidence>
<dbReference type="SUPFAM" id="SSF55811">
    <property type="entry name" value="Nudix"/>
    <property type="match status" value="1"/>
</dbReference>
<dbReference type="InterPro" id="IPR020084">
    <property type="entry name" value="NUDIX_hydrolase_CS"/>
</dbReference>
<feature type="domain" description="Nudix hydrolase" evidence="3">
    <location>
        <begin position="1"/>
        <end position="109"/>
    </location>
</feature>
<dbReference type="Pfam" id="PF00293">
    <property type="entry name" value="NUDIX"/>
    <property type="match status" value="1"/>
</dbReference>